<dbReference type="RefSeq" id="WP_155176667.1">
    <property type="nucleotide sequence ID" value="NZ_WNAK01000016.1"/>
</dbReference>
<dbReference type="Proteomes" id="UP000446657">
    <property type="component" value="Unassembled WGS sequence"/>
</dbReference>
<gene>
    <name evidence="2" type="ORF">GMD30_09080</name>
</gene>
<name>A0A844KNB8_9FIRM</name>
<evidence type="ECO:0000313" key="2">
    <source>
        <dbReference type="EMBL" id="MTR81846.1"/>
    </source>
</evidence>
<evidence type="ECO:0000313" key="3">
    <source>
        <dbReference type="Proteomes" id="UP000446657"/>
    </source>
</evidence>
<protein>
    <recommendedName>
        <fullName evidence="4">Collagen triple helix repeat (20 copies)</fullName>
    </recommendedName>
</protein>
<dbReference type="AlphaFoldDB" id="A0A844KNB8"/>
<evidence type="ECO:0008006" key="4">
    <source>
        <dbReference type="Google" id="ProtNLM"/>
    </source>
</evidence>
<feature type="compositionally biased region" description="Basic and acidic residues" evidence="1">
    <location>
        <begin position="92"/>
        <end position="101"/>
    </location>
</feature>
<reference evidence="2 3" key="1">
    <citation type="journal article" date="2019" name="Nat. Med.">
        <title>A library of human gut bacterial isolates paired with longitudinal multiomics data enables mechanistic microbiome research.</title>
        <authorList>
            <person name="Poyet M."/>
            <person name="Groussin M."/>
            <person name="Gibbons S.M."/>
            <person name="Avila-Pacheco J."/>
            <person name="Jiang X."/>
            <person name="Kearney S.M."/>
            <person name="Perrotta A.R."/>
            <person name="Berdy B."/>
            <person name="Zhao S."/>
            <person name="Lieberman T.D."/>
            <person name="Swanson P.K."/>
            <person name="Smith M."/>
            <person name="Roesemann S."/>
            <person name="Alexander J.E."/>
            <person name="Rich S.A."/>
            <person name="Livny J."/>
            <person name="Vlamakis H."/>
            <person name="Clish C."/>
            <person name="Bullock K."/>
            <person name="Deik A."/>
            <person name="Scott J."/>
            <person name="Pierce K.A."/>
            <person name="Xavier R.J."/>
            <person name="Alm E.J."/>
        </authorList>
    </citation>
    <scope>NUCLEOTIDE SEQUENCE [LARGE SCALE GENOMIC DNA]</scope>
    <source>
        <strain evidence="2 3">BIOML-A1</strain>
    </source>
</reference>
<feature type="region of interest" description="Disordered" evidence="1">
    <location>
        <begin position="91"/>
        <end position="112"/>
    </location>
</feature>
<sequence length="282" mass="30007">MEYLDREGGKYLATKLKSYVDNKFTGGGTVDLTNYYTKEETDQLLANLPSGGTGTKGDKGDTGVGVSSIKLVNYELIITLTDGTVHNLGNVRGEKGKDGTKGTDGVSPTVSVTETTNGHTVAITDANGTQSFNVLNGKDGKDGTSGGSSGGGSAITYAYDTEIATGETWVDGKPIYLKVFHINGSSSQPSSSIIFSSYKEQNKFAETIVSVTPLWKSGTRVITGNTIDITDTVSSVTSANENIVQRTLNCWVDNDTKFTINTSKGKRVYSFGCDVFVKYTKL</sequence>
<dbReference type="EMBL" id="WNAL01000016">
    <property type="protein sequence ID" value="MTR81846.1"/>
    <property type="molecule type" value="Genomic_DNA"/>
</dbReference>
<accession>A0A844KNB8</accession>
<proteinExistence type="predicted"/>
<comment type="caution">
    <text evidence="2">The sequence shown here is derived from an EMBL/GenBank/DDBJ whole genome shotgun (WGS) entry which is preliminary data.</text>
</comment>
<evidence type="ECO:0000256" key="1">
    <source>
        <dbReference type="SAM" id="MobiDB-lite"/>
    </source>
</evidence>
<organism evidence="2 3">
    <name type="scientific">Roseburia faecis</name>
    <dbReference type="NCBI Taxonomy" id="301302"/>
    <lineage>
        <taxon>Bacteria</taxon>
        <taxon>Bacillati</taxon>
        <taxon>Bacillota</taxon>
        <taxon>Clostridia</taxon>
        <taxon>Lachnospirales</taxon>
        <taxon>Lachnospiraceae</taxon>
        <taxon>Roseburia</taxon>
    </lineage>
</organism>